<evidence type="ECO:0000256" key="10">
    <source>
        <dbReference type="ARBA" id="ARBA00023180"/>
    </source>
</evidence>
<keyword evidence="2" id="KW-0399">Innate immunity</keyword>
<evidence type="ECO:0000256" key="12">
    <source>
        <dbReference type="SAM" id="MobiDB-lite"/>
    </source>
</evidence>
<evidence type="ECO:0000256" key="9">
    <source>
        <dbReference type="ARBA" id="ARBA00023157"/>
    </source>
</evidence>
<evidence type="ECO:0000313" key="17">
    <source>
        <dbReference type="Proteomes" id="UP000694386"/>
    </source>
</evidence>
<dbReference type="OMA" id="YTYVMVT"/>
<dbReference type="SMART" id="SM00409">
    <property type="entry name" value="IG"/>
    <property type="match status" value="2"/>
</dbReference>
<keyword evidence="11" id="KW-0393">Immunoglobulin domain</keyword>
<dbReference type="AlphaFoldDB" id="A0A8C2N333"/>
<dbReference type="InterPro" id="IPR003599">
    <property type="entry name" value="Ig_sub"/>
</dbReference>
<dbReference type="Gene3D" id="2.60.40.10">
    <property type="entry name" value="Immunoglobulins"/>
    <property type="match status" value="2"/>
</dbReference>
<dbReference type="GO" id="GO:0045087">
    <property type="term" value="P:innate immune response"/>
    <property type="evidence" value="ECO:0007669"/>
    <property type="project" value="UniProtKB-KW"/>
</dbReference>
<keyword evidence="6 13" id="KW-1133">Transmembrane helix</keyword>
<keyword evidence="4 14" id="KW-0732">Signal</keyword>
<dbReference type="PANTHER" id="PTHR12080">
    <property type="entry name" value="SIGNALING LYMPHOCYTIC ACTIVATION MOLECULE"/>
    <property type="match status" value="1"/>
</dbReference>
<feature type="compositionally biased region" description="Basic and acidic residues" evidence="12">
    <location>
        <begin position="312"/>
        <end position="323"/>
    </location>
</feature>
<evidence type="ECO:0000256" key="3">
    <source>
        <dbReference type="ARBA" id="ARBA00022692"/>
    </source>
</evidence>
<keyword evidence="10" id="KW-0325">Glycoprotein</keyword>
<keyword evidence="3 13" id="KW-0812">Transmembrane</keyword>
<organism evidence="16 17">
    <name type="scientific">Cricetulus griseus</name>
    <name type="common">Chinese hamster</name>
    <name type="synonym">Cricetulus barabensis griseus</name>
    <dbReference type="NCBI Taxonomy" id="10029"/>
    <lineage>
        <taxon>Eukaryota</taxon>
        <taxon>Metazoa</taxon>
        <taxon>Chordata</taxon>
        <taxon>Craniata</taxon>
        <taxon>Vertebrata</taxon>
        <taxon>Euteleostomi</taxon>
        <taxon>Mammalia</taxon>
        <taxon>Eutheria</taxon>
        <taxon>Euarchontoglires</taxon>
        <taxon>Glires</taxon>
        <taxon>Rodentia</taxon>
        <taxon>Myomorpha</taxon>
        <taxon>Muroidea</taxon>
        <taxon>Cricetidae</taxon>
        <taxon>Cricetinae</taxon>
        <taxon>Cricetulus</taxon>
    </lineage>
</organism>
<evidence type="ECO:0000256" key="6">
    <source>
        <dbReference type="ARBA" id="ARBA00022989"/>
    </source>
</evidence>
<reference evidence="16" key="2">
    <citation type="submission" date="2025-09" db="UniProtKB">
        <authorList>
            <consortium name="Ensembl"/>
        </authorList>
    </citation>
    <scope>IDENTIFICATION</scope>
</reference>
<evidence type="ECO:0000256" key="7">
    <source>
        <dbReference type="ARBA" id="ARBA00023130"/>
    </source>
</evidence>
<dbReference type="Ensembl" id="ENSCGRT00001031976.1">
    <property type="protein sequence ID" value="ENSCGRP00001027728.1"/>
    <property type="gene ID" value="ENSCGRG00001024659.1"/>
</dbReference>
<protein>
    <submittedName>
        <fullName evidence="16">CD84 antigen</fullName>
    </submittedName>
</protein>
<dbReference type="InterPro" id="IPR007110">
    <property type="entry name" value="Ig-like_dom"/>
</dbReference>
<name>A0A8C2N333_CRIGR</name>
<keyword evidence="9" id="KW-1015">Disulfide bond</keyword>
<evidence type="ECO:0000313" key="16">
    <source>
        <dbReference type="Ensembl" id="ENSCGRP00001027728.1"/>
    </source>
</evidence>
<evidence type="ECO:0000256" key="13">
    <source>
        <dbReference type="SAM" id="Phobius"/>
    </source>
</evidence>
<dbReference type="GO" id="GO:0043305">
    <property type="term" value="P:negative regulation of mast cell degranulation"/>
    <property type="evidence" value="ECO:0007669"/>
    <property type="project" value="Ensembl"/>
</dbReference>
<evidence type="ECO:0000256" key="8">
    <source>
        <dbReference type="ARBA" id="ARBA00023136"/>
    </source>
</evidence>
<evidence type="ECO:0000256" key="4">
    <source>
        <dbReference type="ARBA" id="ARBA00022729"/>
    </source>
</evidence>
<dbReference type="GO" id="GO:0033004">
    <property type="term" value="P:negative regulation of mast cell activation"/>
    <property type="evidence" value="ECO:0007669"/>
    <property type="project" value="Ensembl"/>
</dbReference>
<dbReference type="GO" id="GO:0009897">
    <property type="term" value="C:external side of plasma membrane"/>
    <property type="evidence" value="ECO:0007669"/>
    <property type="project" value="TreeGrafter"/>
</dbReference>
<dbReference type="GO" id="GO:2001256">
    <property type="term" value="P:regulation of store-operated calcium entry"/>
    <property type="evidence" value="ECO:0007669"/>
    <property type="project" value="Ensembl"/>
</dbReference>
<dbReference type="GO" id="GO:0002250">
    <property type="term" value="P:adaptive immune response"/>
    <property type="evidence" value="ECO:0007669"/>
    <property type="project" value="UniProtKB-KW"/>
</dbReference>
<dbReference type="GeneTree" id="ENSGT01030000234540"/>
<keyword evidence="5" id="KW-0391">Immunity</keyword>
<dbReference type="FunFam" id="2.60.40.10:FF:000470">
    <property type="entry name" value="SLAM family member 7"/>
    <property type="match status" value="1"/>
</dbReference>
<evidence type="ECO:0000256" key="5">
    <source>
        <dbReference type="ARBA" id="ARBA00022859"/>
    </source>
</evidence>
<evidence type="ECO:0000259" key="15">
    <source>
        <dbReference type="PROSITE" id="PS50835"/>
    </source>
</evidence>
<dbReference type="GO" id="GO:0042110">
    <property type="term" value="P:T cell activation"/>
    <property type="evidence" value="ECO:0007669"/>
    <property type="project" value="TreeGrafter"/>
</dbReference>
<dbReference type="SUPFAM" id="SSF48726">
    <property type="entry name" value="Immunoglobulin"/>
    <property type="match status" value="2"/>
</dbReference>
<dbReference type="InterPro" id="IPR015631">
    <property type="entry name" value="CD2/SLAM_rcpt"/>
</dbReference>
<dbReference type="PANTHER" id="PTHR12080:SF103">
    <property type="entry name" value="SLAM FAMILY MEMBER 5"/>
    <property type="match status" value="1"/>
</dbReference>
<feature type="chain" id="PRO_5034229191" evidence="14">
    <location>
        <begin position="22"/>
        <end position="333"/>
    </location>
</feature>
<dbReference type="InterPro" id="IPR036179">
    <property type="entry name" value="Ig-like_dom_sf"/>
</dbReference>
<keyword evidence="8 13" id="KW-0472">Membrane</keyword>
<dbReference type="GO" id="GO:0032760">
    <property type="term" value="P:positive regulation of tumor necrosis factor production"/>
    <property type="evidence" value="ECO:0007669"/>
    <property type="project" value="TreeGrafter"/>
</dbReference>
<dbReference type="GO" id="GO:0042802">
    <property type="term" value="F:identical protein binding"/>
    <property type="evidence" value="ECO:0007669"/>
    <property type="project" value="Ensembl"/>
</dbReference>
<evidence type="ECO:0000256" key="14">
    <source>
        <dbReference type="SAM" id="SignalP"/>
    </source>
</evidence>
<dbReference type="GO" id="GO:0032685">
    <property type="term" value="P:negative regulation of granulocyte macrophage colony-stimulating factor production"/>
    <property type="evidence" value="ECO:0007669"/>
    <property type="project" value="Ensembl"/>
</dbReference>
<accession>A0A8C2N333</accession>
<feature type="domain" description="Ig-like" evidence="15">
    <location>
        <begin position="119"/>
        <end position="208"/>
    </location>
</feature>
<dbReference type="Proteomes" id="UP000694386">
    <property type="component" value="Unplaced"/>
</dbReference>
<feature type="region of interest" description="Disordered" evidence="12">
    <location>
        <begin position="312"/>
        <end position="333"/>
    </location>
</feature>
<keyword evidence="7" id="KW-1064">Adaptive immunity</keyword>
<evidence type="ECO:0000256" key="1">
    <source>
        <dbReference type="ARBA" id="ARBA00004479"/>
    </source>
</evidence>
<dbReference type="CDD" id="cd16842">
    <property type="entry name" value="Ig_SLAM-like_N"/>
    <property type="match status" value="1"/>
</dbReference>
<dbReference type="GO" id="GO:0032715">
    <property type="term" value="P:negative regulation of interleukin-6 production"/>
    <property type="evidence" value="ECO:0007669"/>
    <property type="project" value="TreeGrafter"/>
</dbReference>
<feature type="transmembrane region" description="Helical" evidence="13">
    <location>
        <begin position="225"/>
        <end position="250"/>
    </location>
</feature>
<evidence type="ECO:0000256" key="2">
    <source>
        <dbReference type="ARBA" id="ARBA00022588"/>
    </source>
</evidence>
<evidence type="ECO:0000256" key="11">
    <source>
        <dbReference type="ARBA" id="ARBA00023319"/>
    </source>
</evidence>
<dbReference type="GO" id="GO:0043030">
    <property type="term" value="P:regulation of macrophage activation"/>
    <property type="evidence" value="ECO:0007669"/>
    <property type="project" value="TreeGrafter"/>
</dbReference>
<sequence>MAHHHMWIWFLCLQTWPEAAGRHADLLVVNGILGESVTFPLNIQEPQKVKNIGWVSSFASSVAFVKPGLQGAPRDIFVIQATYEGRISVIDQNYDLVIRDLRMEDEGTYIANINVENTPTTTKRYNLHIYRRLGKAKITQSSITFLNNSCNVTLTCSVEKEEKNVTYSWSPLGERSNVLQIFQSPEDQNLTYTCTAQNPVSNSSDSVAAQQLCTDSPNFHLRRAVLSSGLAAALLLLILIPFFGFLLYLYKRWRNRIDLKGDVSRETTYRKMSRNDRLTESRIYDEIPECKVLSHKEESVNTIYSSVQLSEKMRKNDTSDGRPPKTLGNEIIV</sequence>
<feature type="signal peptide" evidence="14">
    <location>
        <begin position="1"/>
        <end position="21"/>
    </location>
</feature>
<reference evidence="16" key="1">
    <citation type="submission" date="2025-08" db="UniProtKB">
        <authorList>
            <consortium name="Ensembl"/>
        </authorList>
    </citation>
    <scope>IDENTIFICATION</scope>
</reference>
<comment type="subcellular location">
    <subcellularLocation>
        <location evidence="1">Membrane</location>
        <topology evidence="1">Single-pass type I membrane protein</topology>
    </subcellularLocation>
</comment>
<dbReference type="GO" id="GO:0071639">
    <property type="term" value="P:positive regulation of monocyte chemotactic protein-1 production"/>
    <property type="evidence" value="ECO:0007669"/>
    <property type="project" value="TreeGrafter"/>
</dbReference>
<dbReference type="GO" id="GO:0032701">
    <property type="term" value="P:negative regulation of interleukin-18 production"/>
    <property type="evidence" value="ECO:0007669"/>
    <property type="project" value="Ensembl"/>
</dbReference>
<dbReference type="FunFam" id="2.60.40.10:FF:000820">
    <property type="entry name" value="SLAM family member 7"/>
    <property type="match status" value="1"/>
</dbReference>
<proteinExistence type="predicted"/>
<dbReference type="InterPro" id="IPR013783">
    <property type="entry name" value="Ig-like_fold"/>
</dbReference>
<dbReference type="PROSITE" id="PS50835">
    <property type="entry name" value="IG_LIKE"/>
    <property type="match status" value="1"/>
</dbReference>